<dbReference type="EMBL" id="BMEX01000001">
    <property type="protein sequence ID" value="GGA31606.1"/>
    <property type="molecule type" value="Genomic_DNA"/>
</dbReference>
<dbReference type="PROSITE" id="PS51273">
    <property type="entry name" value="GATASE_TYPE_1"/>
    <property type="match status" value="1"/>
</dbReference>
<dbReference type="SUPFAM" id="SSF52317">
    <property type="entry name" value="Class I glutamine amidotransferase-like"/>
    <property type="match status" value="1"/>
</dbReference>
<dbReference type="PANTHER" id="PTHR43235">
    <property type="entry name" value="GLUTAMINE AMIDOTRANSFERASE PB2B2.05-RELATED"/>
    <property type="match status" value="1"/>
</dbReference>
<proteinExistence type="predicted"/>
<reference evidence="2" key="1">
    <citation type="journal article" date="2019" name="Int. J. Syst. Evol. Microbiol.">
        <title>The Global Catalogue of Microorganisms (GCM) 10K type strain sequencing project: providing services to taxonomists for standard genome sequencing and annotation.</title>
        <authorList>
            <consortium name="The Broad Institute Genomics Platform"/>
            <consortium name="The Broad Institute Genome Sequencing Center for Infectious Disease"/>
            <person name="Wu L."/>
            <person name="Ma J."/>
        </authorList>
    </citation>
    <scope>NUCLEOTIDE SEQUENCE [LARGE SCALE GENOMIC DNA]</scope>
    <source>
        <strain evidence="2">CGMCC 1.12404</strain>
    </source>
</reference>
<dbReference type="RefSeq" id="WP_188428555.1">
    <property type="nucleotide sequence ID" value="NZ_BMEX01000001.1"/>
</dbReference>
<gene>
    <name evidence="1" type="ORF">GCM10007416_00140</name>
</gene>
<accession>A0ABQ1FV12</accession>
<dbReference type="CDD" id="cd01745">
    <property type="entry name" value="GATase1_2"/>
    <property type="match status" value="1"/>
</dbReference>
<name>A0ABQ1FV12_9BACL</name>
<dbReference type="Pfam" id="PF07722">
    <property type="entry name" value="Peptidase_C26"/>
    <property type="match status" value="1"/>
</dbReference>
<evidence type="ECO:0000313" key="1">
    <source>
        <dbReference type="EMBL" id="GGA31606.1"/>
    </source>
</evidence>
<dbReference type="Gene3D" id="3.40.50.880">
    <property type="match status" value="1"/>
</dbReference>
<keyword evidence="2" id="KW-1185">Reference proteome</keyword>
<dbReference type="PANTHER" id="PTHR43235:SF1">
    <property type="entry name" value="GLUTAMINE AMIDOTRANSFERASE PB2B2.05-RELATED"/>
    <property type="match status" value="1"/>
</dbReference>
<evidence type="ECO:0000313" key="2">
    <source>
        <dbReference type="Proteomes" id="UP000617979"/>
    </source>
</evidence>
<protein>
    <submittedName>
        <fullName evidence="1">Peptidase C26</fullName>
    </submittedName>
</protein>
<dbReference type="InterPro" id="IPR029062">
    <property type="entry name" value="Class_I_gatase-like"/>
</dbReference>
<dbReference type="InterPro" id="IPR044668">
    <property type="entry name" value="PuuD-like"/>
</dbReference>
<comment type="caution">
    <text evidence="1">The sequence shown here is derived from an EMBL/GenBank/DDBJ whole genome shotgun (WGS) entry which is preliminary data.</text>
</comment>
<sequence>MKPAIGITLSMRRKENSLTLSRDNADAVLAAGGIPLLLPYATDEDILDEMTKQIDGLLLTGGGDIDPSLFGEEPLPALGEVEPERDRMEMGLARRMVKAGKPVLAICRGCQILCIAFGGDMYQDLYSQRKDLIQHVQRGSREYLSHGIQIREGTILSQIAGVERIRVNSYHHQAVRRLPEGFIISATAPDGVTEAFEEDGSAFVVGVQWHPENLFRTDAVSRRLFGAFVDHARKKTATR</sequence>
<dbReference type="InterPro" id="IPR011697">
    <property type="entry name" value="Peptidase_C26"/>
</dbReference>
<dbReference type="Proteomes" id="UP000617979">
    <property type="component" value="Unassembled WGS sequence"/>
</dbReference>
<organism evidence="1 2">
    <name type="scientific">Kroppenstedtia guangzhouensis</name>
    <dbReference type="NCBI Taxonomy" id="1274356"/>
    <lineage>
        <taxon>Bacteria</taxon>
        <taxon>Bacillati</taxon>
        <taxon>Bacillota</taxon>
        <taxon>Bacilli</taxon>
        <taxon>Bacillales</taxon>
        <taxon>Thermoactinomycetaceae</taxon>
        <taxon>Kroppenstedtia</taxon>
    </lineage>
</organism>